<dbReference type="Ensembl" id="ENSSVLT00005005731.1">
    <property type="protein sequence ID" value="ENSSVLP00005005195.1"/>
    <property type="gene ID" value="ENSSVLG00005004156.1"/>
</dbReference>
<evidence type="ECO:0000313" key="2">
    <source>
        <dbReference type="Proteomes" id="UP000694564"/>
    </source>
</evidence>
<dbReference type="AlphaFoldDB" id="A0A8D2AZG9"/>
<dbReference type="Ensembl" id="ENSSVLT00005005708.1">
    <property type="protein sequence ID" value="ENSSVLP00005005172.1"/>
    <property type="gene ID" value="ENSSVLG00005004144.1"/>
</dbReference>
<dbReference type="OrthoDB" id="9639428at2759"/>
<organism evidence="1 2">
    <name type="scientific">Sciurus vulgaris</name>
    <name type="common">Eurasian red squirrel</name>
    <dbReference type="NCBI Taxonomy" id="55149"/>
    <lineage>
        <taxon>Eukaryota</taxon>
        <taxon>Metazoa</taxon>
        <taxon>Chordata</taxon>
        <taxon>Craniata</taxon>
        <taxon>Vertebrata</taxon>
        <taxon>Euteleostomi</taxon>
        <taxon>Mammalia</taxon>
        <taxon>Eutheria</taxon>
        <taxon>Euarchontoglires</taxon>
        <taxon>Glires</taxon>
        <taxon>Rodentia</taxon>
        <taxon>Sciuromorpha</taxon>
        <taxon>Sciuridae</taxon>
        <taxon>Sciurinae</taxon>
        <taxon>Sciurini</taxon>
        <taxon>Sciurus</taxon>
    </lineage>
</organism>
<name>A0A8D2AZG9_SCIVU</name>
<dbReference type="Proteomes" id="UP000694564">
    <property type="component" value="Chromosome 4"/>
</dbReference>
<keyword evidence="2" id="KW-1185">Reference proteome</keyword>
<proteinExistence type="predicted"/>
<reference evidence="1" key="1">
    <citation type="submission" date="2025-05" db="UniProtKB">
        <authorList>
            <consortium name="Ensembl"/>
        </authorList>
    </citation>
    <scope>IDENTIFICATION</scope>
</reference>
<dbReference type="GeneTree" id="ENSGT00910000148742"/>
<accession>A0A8D2AZG9</accession>
<evidence type="ECO:0000313" key="1">
    <source>
        <dbReference type="Ensembl" id="ENSSVLP00005005172.1"/>
    </source>
</evidence>
<protein>
    <submittedName>
        <fullName evidence="1">Uncharacterized protein</fullName>
    </submittedName>
</protein>
<sequence length="70" mass="8182">YIESLICRENCQWIVFCFSNIHLIFSLRDSKVILSGNLHCHFKSISQTFSRHYGEGDPEVKTLSHMPIVR</sequence>